<evidence type="ECO:0000313" key="2">
    <source>
        <dbReference type="Proteomes" id="UP000242498"/>
    </source>
</evidence>
<dbReference type="RefSeq" id="WP_096292443.1">
    <property type="nucleotide sequence ID" value="NZ_LT907782.1"/>
</dbReference>
<dbReference type="NCBIfam" id="TIGR01563">
    <property type="entry name" value="gp16_SPP1"/>
    <property type="match status" value="1"/>
</dbReference>
<dbReference type="InterPro" id="IPR038666">
    <property type="entry name" value="SSP1_head-tail_sf"/>
</dbReference>
<dbReference type="Gene3D" id="2.40.10.270">
    <property type="entry name" value="Bacteriophage SPP1 head-tail adaptor protein"/>
    <property type="match status" value="1"/>
</dbReference>
<dbReference type="Pfam" id="PF05521">
    <property type="entry name" value="Phage_HCP"/>
    <property type="match status" value="1"/>
</dbReference>
<dbReference type="OrthoDB" id="5460234at2"/>
<reference evidence="1 2" key="1">
    <citation type="submission" date="2017-08" db="EMBL/GenBank/DDBJ databases">
        <authorList>
            <person name="de Groot N.N."/>
        </authorList>
    </citation>
    <scope>NUCLEOTIDE SEQUENCE [LARGE SCALE GENOMIC DNA]</scope>
    <source>
        <strain evidence="1 2">Nm15</strain>
    </source>
</reference>
<dbReference type="EMBL" id="LT907782">
    <property type="protein sequence ID" value="SNX59729.1"/>
    <property type="molecule type" value="Genomic_DNA"/>
</dbReference>
<organism evidence="1 2">
    <name type="scientific">Nitrosomonas ureae</name>
    <dbReference type="NCBI Taxonomy" id="44577"/>
    <lineage>
        <taxon>Bacteria</taxon>
        <taxon>Pseudomonadati</taxon>
        <taxon>Pseudomonadota</taxon>
        <taxon>Betaproteobacteria</taxon>
        <taxon>Nitrosomonadales</taxon>
        <taxon>Nitrosomonadaceae</taxon>
        <taxon>Nitrosomonas</taxon>
    </lineage>
</organism>
<accession>A0A285BWY6</accession>
<sequence>MPVPGAGQLNKQITIQQLSQTKDDEGGMIDTWTDFAANIWAKVNNLSGNERSITQQGGRTLESRTEFTLYFLEGVTNQMRIMFNGKYFNVRHVNNFMEANEYLIITCDTGGNHGR</sequence>
<dbReference type="AlphaFoldDB" id="A0A285BWY6"/>
<name>A0A285BWY6_9PROT</name>
<protein>
    <submittedName>
        <fullName evidence="1">Phage head-tail adaptor, putative, SPP1 family</fullName>
    </submittedName>
</protein>
<evidence type="ECO:0000313" key="1">
    <source>
        <dbReference type="EMBL" id="SNX59729.1"/>
    </source>
</evidence>
<dbReference type="InterPro" id="IPR008767">
    <property type="entry name" value="Phage_SPP1_head-tail_adaptor"/>
</dbReference>
<proteinExistence type="predicted"/>
<gene>
    <name evidence="1" type="ORF">SAMN06296273_1165</name>
</gene>
<dbReference type="Proteomes" id="UP000242498">
    <property type="component" value="Chromosome I"/>
</dbReference>